<dbReference type="InterPro" id="IPR008506">
    <property type="entry name" value="SND2/TMEM208"/>
</dbReference>
<dbReference type="GO" id="GO:0006624">
    <property type="term" value="P:vacuolar protein processing"/>
    <property type="evidence" value="ECO:0007669"/>
    <property type="project" value="TreeGrafter"/>
</dbReference>
<name>A0A2R6QHX9_ACTCC</name>
<dbReference type="OrthoDB" id="276296at2759"/>
<dbReference type="AlphaFoldDB" id="A0A2R6QHX9"/>
<evidence type="ECO:0000256" key="4">
    <source>
        <dbReference type="ARBA" id="ARBA00022824"/>
    </source>
</evidence>
<dbReference type="PANTHER" id="PTHR13505">
    <property type="entry name" value="TRANSMEMBRANE PROTEIN 208"/>
    <property type="match status" value="1"/>
</dbReference>
<protein>
    <submittedName>
        <fullName evidence="8">Transmembrane protein</fullName>
    </submittedName>
</protein>
<evidence type="ECO:0000256" key="6">
    <source>
        <dbReference type="ARBA" id="ARBA00023136"/>
    </source>
</evidence>
<dbReference type="GO" id="GO:0005773">
    <property type="term" value="C:vacuole"/>
    <property type="evidence" value="ECO:0007669"/>
    <property type="project" value="GOC"/>
</dbReference>
<evidence type="ECO:0000256" key="2">
    <source>
        <dbReference type="ARBA" id="ARBA00009950"/>
    </source>
</evidence>
<organism evidence="8 9">
    <name type="scientific">Actinidia chinensis var. chinensis</name>
    <name type="common">Chinese soft-hair kiwi</name>
    <dbReference type="NCBI Taxonomy" id="1590841"/>
    <lineage>
        <taxon>Eukaryota</taxon>
        <taxon>Viridiplantae</taxon>
        <taxon>Streptophyta</taxon>
        <taxon>Embryophyta</taxon>
        <taxon>Tracheophyta</taxon>
        <taxon>Spermatophyta</taxon>
        <taxon>Magnoliopsida</taxon>
        <taxon>eudicotyledons</taxon>
        <taxon>Gunneridae</taxon>
        <taxon>Pentapetalae</taxon>
        <taxon>asterids</taxon>
        <taxon>Ericales</taxon>
        <taxon>Actinidiaceae</taxon>
        <taxon>Actinidia</taxon>
    </lineage>
</organism>
<sequence>MAHDNGAKRLQEENNRRLKHLLRFILACNVSYLVVRAGIFHSSFKSKQWFNFLLTFFTYFIPYLHISLMAKPTYAEDGELLDSVDLTTNGYSQFDDRV</sequence>
<dbReference type="OMA" id="LACNVSY"/>
<evidence type="ECO:0000313" key="9">
    <source>
        <dbReference type="Proteomes" id="UP000241394"/>
    </source>
</evidence>
<evidence type="ECO:0000256" key="1">
    <source>
        <dbReference type="ARBA" id="ARBA00004477"/>
    </source>
</evidence>
<keyword evidence="6 7" id="KW-0472">Membrane</keyword>
<evidence type="ECO:0000313" key="8">
    <source>
        <dbReference type="EMBL" id="PSS08214.1"/>
    </source>
</evidence>
<dbReference type="Proteomes" id="UP000241394">
    <property type="component" value="Chromosome LG16"/>
</dbReference>
<dbReference type="GO" id="GO:0005789">
    <property type="term" value="C:endoplasmic reticulum membrane"/>
    <property type="evidence" value="ECO:0007669"/>
    <property type="project" value="UniProtKB-SubCell"/>
</dbReference>
<comment type="caution">
    <text evidence="8">The sequence shown here is derived from an EMBL/GenBank/DDBJ whole genome shotgun (WGS) entry which is preliminary data.</text>
</comment>
<keyword evidence="5 7" id="KW-1133">Transmembrane helix</keyword>
<dbReference type="PANTHER" id="PTHR13505:SF7">
    <property type="entry name" value="TRANSMEMBRANE PROTEIN 208"/>
    <property type="match status" value="1"/>
</dbReference>
<reference evidence="9" key="2">
    <citation type="journal article" date="2018" name="BMC Genomics">
        <title>A manually annotated Actinidia chinensis var. chinensis (kiwifruit) genome highlights the challenges associated with draft genomes and gene prediction in plants.</title>
        <authorList>
            <person name="Pilkington S.M."/>
            <person name="Crowhurst R."/>
            <person name="Hilario E."/>
            <person name="Nardozza S."/>
            <person name="Fraser L."/>
            <person name="Peng Y."/>
            <person name="Gunaseelan K."/>
            <person name="Simpson R."/>
            <person name="Tahir J."/>
            <person name="Deroles S.C."/>
            <person name="Templeton K."/>
            <person name="Luo Z."/>
            <person name="Davy M."/>
            <person name="Cheng C."/>
            <person name="McNeilage M."/>
            <person name="Scaglione D."/>
            <person name="Liu Y."/>
            <person name="Zhang Q."/>
            <person name="Datson P."/>
            <person name="De Silva N."/>
            <person name="Gardiner S.E."/>
            <person name="Bassett H."/>
            <person name="Chagne D."/>
            <person name="McCallum J."/>
            <person name="Dzierzon H."/>
            <person name="Deng C."/>
            <person name="Wang Y.Y."/>
            <person name="Barron L."/>
            <person name="Manako K."/>
            <person name="Bowen J."/>
            <person name="Foster T.M."/>
            <person name="Erridge Z.A."/>
            <person name="Tiffin H."/>
            <person name="Waite C.N."/>
            <person name="Davies K.M."/>
            <person name="Grierson E.P."/>
            <person name="Laing W.A."/>
            <person name="Kirk R."/>
            <person name="Chen X."/>
            <person name="Wood M."/>
            <person name="Montefiori M."/>
            <person name="Brummell D.A."/>
            <person name="Schwinn K.E."/>
            <person name="Catanach A."/>
            <person name="Fullerton C."/>
            <person name="Li D."/>
            <person name="Meiyalaghan S."/>
            <person name="Nieuwenhuizen N."/>
            <person name="Read N."/>
            <person name="Prakash R."/>
            <person name="Hunter D."/>
            <person name="Zhang H."/>
            <person name="McKenzie M."/>
            <person name="Knabel M."/>
            <person name="Harris A."/>
            <person name="Allan A.C."/>
            <person name="Gleave A."/>
            <person name="Chen A."/>
            <person name="Janssen B.J."/>
            <person name="Plunkett B."/>
            <person name="Ampomah-Dwamena C."/>
            <person name="Voogd C."/>
            <person name="Leif D."/>
            <person name="Lafferty D."/>
            <person name="Souleyre E.J.F."/>
            <person name="Varkonyi-Gasic E."/>
            <person name="Gambi F."/>
            <person name="Hanley J."/>
            <person name="Yao J.L."/>
            <person name="Cheung J."/>
            <person name="David K.M."/>
            <person name="Warren B."/>
            <person name="Marsh K."/>
            <person name="Snowden K.C."/>
            <person name="Lin-Wang K."/>
            <person name="Brian L."/>
            <person name="Martinez-Sanchez M."/>
            <person name="Wang M."/>
            <person name="Ileperuma N."/>
            <person name="Macnee N."/>
            <person name="Campin R."/>
            <person name="McAtee P."/>
            <person name="Drummond R.S.M."/>
            <person name="Espley R.V."/>
            <person name="Ireland H.S."/>
            <person name="Wu R."/>
            <person name="Atkinson R.G."/>
            <person name="Karunairetnam S."/>
            <person name="Bulley S."/>
            <person name="Chunkath S."/>
            <person name="Hanley Z."/>
            <person name="Storey R."/>
            <person name="Thrimawithana A.H."/>
            <person name="Thomson S."/>
            <person name="David C."/>
            <person name="Testolin R."/>
            <person name="Huang H."/>
            <person name="Hellens R.P."/>
            <person name="Schaffer R.J."/>
        </authorList>
    </citation>
    <scope>NUCLEOTIDE SEQUENCE [LARGE SCALE GENOMIC DNA]</scope>
    <source>
        <strain evidence="9">cv. Red5</strain>
    </source>
</reference>
<accession>A0A2R6QHX9</accession>
<evidence type="ECO:0000256" key="5">
    <source>
        <dbReference type="ARBA" id="ARBA00022989"/>
    </source>
</evidence>
<comment type="subcellular location">
    <subcellularLocation>
        <location evidence="1">Endoplasmic reticulum membrane</location>
        <topology evidence="1">Multi-pass membrane protein</topology>
    </subcellularLocation>
</comment>
<dbReference type="Gramene" id="PSS08214">
    <property type="protein sequence ID" value="PSS08214"/>
    <property type="gene ID" value="CEY00_Acc18591"/>
</dbReference>
<gene>
    <name evidence="8" type="ORF">CEY00_Acc18591</name>
</gene>
<feature type="transmembrane region" description="Helical" evidence="7">
    <location>
        <begin position="49"/>
        <end position="66"/>
    </location>
</feature>
<reference evidence="8 9" key="1">
    <citation type="submission" date="2017-07" db="EMBL/GenBank/DDBJ databases">
        <title>An improved, manually edited Actinidia chinensis var. chinensis (kiwifruit) genome highlights the challenges associated with draft genomes and gene prediction in plants.</title>
        <authorList>
            <person name="Pilkington S."/>
            <person name="Crowhurst R."/>
            <person name="Hilario E."/>
            <person name="Nardozza S."/>
            <person name="Fraser L."/>
            <person name="Peng Y."/>
            <person name="Gunaseelan K."/>
            <person name="Simpson R."/>
            <person name="Tahir J."/>
            <person name="Deroles S."/>
            <person name="Templeton K."/>
            <person name="Luo Z."/>
            <person name="Davy M."/>
            <person name="Cheng C."/>
            <person name="Mcneilage M."/>
            <person name="Scaglione D."/>
            <person name="Liu Y."/>
            <person name="Zhang Q."/>
            <person name="Datson P."/>
            <person name="De Silva N."/>
            <person name="Gardiner S."/>
            <person name="Bassett H."/>
            <person name="Chagne D."/>
            <person name="Mccallum J."/>
            <person name="Dzierzon H."/>
            <person name="Deng C."/>
            <person name="Wang Y.-Y."/>
            <person name="Barron N."/>
            <person name="Manako K."/>
            <person name="Bowen J."/>
            <person name="Foster T."/>
            <person name="Erridge Z."/>
            <person name="Tiffin H."/>
            <person name="Waite C."/>
            <person name="Davies K."/>
            <person name="Grierson E."/>
            <person name="Laing W."/>
            <person name="Kirk R."/>
            <person name="Chen X."/>
            <person name="Wood M."/>
            <person name="Montefiori M."/>
            <person name="Brummell D."/>
            <person name="Schwinn K."/>
            <person name="Catanach A."/>
            <person name="Fullerton C."/>
            <person name="Li D."/>
            <person name="Meiyalaghan S."/>
            <person name="Nieuwenhuizen N."/>
            <person name="Read N."/>
            <person name="Prakash R."/>
            <person name="Hunter D."/>
            <person name="Zhang H."/>
            <person name="Mckenzie M."/>
            <person name="Knabel M."/>
            <person name="Harris A."/>
            <person name="Allan A."/>
            <person name="Chen A."/>
            <person name="Janssen B."/>
            <person name="Plunkett B."/>
            <person name="Dwamena C."/>
            <person name="Voogd C."/>
            <person name="Leif D."/>
            <person name="Lafferty D."/>
            <person name="Souleyre E."/>
            <person name="Varkonyi-Gasic E."/>
            <person name="Gambi F."/>
            <person name="Hanley J."/>
            <person name="Yao J.-L."/>
            <person name="Cheung J."/>
            <person name="David K."/>
            <person name="Warren B."/>
            <person name="Marsh K."/>
            <person name="Snowden K."/>
            <person name="Lin-Wang K."/>
            <person name="Brian L."/>
            <person name="Martinez-Sanchez M."/>
            <person name="Wang M."/>
            <person name="Ileperuma N."/>
            <person name="Macnee N."/>
            <person name="Campin R."/>
            <person name="Mcatee P."/>
            <person name="Drummond R."/>
            <person name="Espley R."/>
            <person name="Ireland H."/>
            <person name="Wu R."/>
            <person name="Atkinson R."/>
            <person name="Karunairetnam S."/>
            <person name="Bulley S."/>
            <person name="Chunkath S."/>
            <person name="Hanley Z."/>
            <person name="Storey R."/>
            <person name="Thrimawithana A."/>
            <person name="Thomson S."/>
            <person name="David C."/>
            <person name="Testolin R."/>
        </authorList>
    </citation>
    <scope>NUCLEOTIDE SEQUENCE [LARGE SCALE GENOMIC DNA]</scope>
    <source>
        <strain evidence="9">cv. Red5</strain>
        <tissue evidence="8">Young leaf</tissue>
    </source>
</reference>
<keyword evidence="4" id="KW-0256">Endoplasmic reticulum</keyword>
<keyword evidence="9" id="KW-1185">Reference proteome</keyword>
<keyword evidence="3 7" id="KW-0812">Transmembrane</keyword>
<dbReference type="STRING" id="1590841.A0A2R6QHX9"/>
<feature type="transmembrane region" description="Helical" evidence="7">
    <location>
        <begin position="21"/>
        <end position="43"/>
    </location>
</feature>
<dbReference type="Pfam" id="PF05620">
    <property type="entry name" value="TMEM208_SND2"/>
    <property type="match status" value="1"/>
</dbReference>
<comment type="similarity">
    <text evidence="2">Belongs to the TMEM208 family.</text>
</comment>
<dbReference type="EMBL" id="NKQK01000016">
    <property type="protein sequence ID" value="PSS08214.1"/>
    <property type="molecule type" value="Genomic_DNA"/>
</dbReference>
<dbReference type="InParanoid" id="A0A2R6QHX9"/>
<evidence type="ECO:0000256" key="7">
    <source>
        <dbReference type="SAM" id="Phobius"/>
    </source>
</evidence>
<evidence type="ECO:0000256" key="3">
    <source>
        <dbReference type="ARBA" id="ARBA00022692"/>
    </source>
</evidence>
<proteinExistence type="inferred from homology"/>